<gene>
    <name evidence="3" type="ORF">GA0070213_11957</name>
</gene>
<organism evidence="3 4">
    <name type="scientific">Micromonospora humi</name>
    <dbReference type="NCBI Taxonomy" id="745366"/>
    <lineage>
        <taxon>Bacteria</taxon>
        <taxon>Bacillati</taxon>
        <taxon>Actinomycetota</taxon>
        <taxon>Actinomycetes</taxon>
        <taxon>Micromonosporales</taxon>
        <taxon>Micromonosporaceae</taxon>
        <taxon>Micromonospora</taxon>
    </lineage>
</organism>
<dbReference type="SUPFAM" id="SSF47240">
    <property type="entry name" value="Ferritin-like"/>
    <property type="match status" value="1"/>
</dbReference>
<dbReference type="CDD" id="cd00657">
    <property type="entry name" value="Ferritin_like"/>
    <property type="match status" value="1"/>
</dbReference>
<dbReference type="InterPro" id="IPR009078">
    <property type="entry name" value="Ferritin-like_SF"/>
</dbReference>
<reference evidence="4" key="1">
    <citation type="submission" date="2016-06" db="EMBL/GenBank/DDBJ databases">
        <authorList>
            <person name="Varghese N."/>
            <person name="Submissions Spin"/>
        </authorList>
    </citation>
    <scope>NUCLEOTIDE SEQUENCE [LARGE SCALE GENOMIC DNA]</scope>
    <source>
        <strain evidence="4">DSM 45647</strain>
    </source>
</reference>
<feature type="region of interest" description="Disordered" evidence="1">
    <location>
        <begin position="1"/>
        <end position="83"/>
    </location>
</feature>
<evidence type="ECO:0000313" key="4">
    <source>
        <dbReference type="Proteomes" id="UP000199360"/>
    </source>
</evidence>
<dbReference type="Proteomes" id="UP000199360">
    <property type="component" value="Unassembled WGS sequence"/>
</dbReference>
<dbReference type="InterPro" id="IPR029447">
    <property type="entry name" value="DUF4439"/>
</dbReference>
<dbReference type="Gene3D" id="1.20.1260.10">
    <property type="match status" value="1"/>
</dbReference>
<evidence type="ECO:0000259" key="2">
    <source>
        <dbReference type="Pfam" id="PF14530"/>
    </source>
</evidence>
<name>A0A1C5K502_9ACTN</name>
<accession>A0A1C5K502</accession>
<proteinExistence type="predicted"/>
<dbReference type="STRING" id="745366.GA0070213_11957"/>
<feature type="compositionally biased region" description="Basic and acidic residues" evidence="1">
    <location>
        <begin position="1"/>
        <end position="72"/>
    </location>
</feature>
<keyword evidence="4" id="KW-1185">Reference proteome</keyword>
<dbReference type="InterPro" id="IPR012347">
    <property type="entry name" value="Ferritin-like"/>
</dbReference>
<dbReference type="Pfam" id="PF14530">
    <property type="entry name" value="DUF4439"/>
    <property type="match status" value="1"/>
</dbReference>
<evidence type="ECO:0000256" key="1">
    <source>
        <dbReference type="SAM" id="MobiDB-lite"/>
    </source>
</evidence>
<dbReference type="EMBL" id="FMDM01000019">
    <property type="protein sequence ID" value="SCG77842.1"/>
    <property type="molecule type" value="Genomic_DNA"/>
</dbReference>
<feature type="domain" description="DUF4439" evidence="2">
    <location>
        <begin position="86"/>
        <end position="221"/>
    </location>
</feature>
<evidence type="ECO:0000313" key="3">
    <source>
        <dbReference type="EMBL" id="SCG77842.1"/>
    </source>
</evidence>
<sequence>MSERTERSEGREAMPDRHSMSERTERSEGREAMPDRHSMSERTEQSEGREAMPDRHSMSERTERSEGREAMPGRHSVSPTADPNRALTDALVAEYAAVWAYGVIGVHLADAARSAARAAEAAHRSRRDALVLQLAEGAGQVPADWAGYALPFPVTDRSTALRLAVEIEERTAGHWRAALPHTAGADRNTALAALTDCALRATRWRRTAGVTPVTVPFPGRPA</sequence>
<dbReference type="AlphaFoldDB" id="A0A1C5K502"/>
<protein>
    <recommendedName>
        <fullName evidence="2">DUF4439 domain-containing protein</fullName>
    </recommendedName>
</protein>